<dbReference type="Proteomes" id="UP000604001">
    <property type="component" value="Unassembled WGS sequence"/>
</dbReference>
<organism evidence="1 2">
    <name type="scientific">Nocardioides deserti</name>
    <dbReference type="NCBI Taxonomy" id="1588644"/>
    <lineage>
        <taxon>Bacteria</taxon>
        <taxon>Bacillati</taxon>
        <taxon>Actinomycetota</taxon>
        <taxon>Actinomycetes</taxon>
        <taxon>Propionibacteriales</taxon>
        <taxon>Nocardioidaceae</taxon>
        <taxon>Nocardioides</taxon>
    </lineage>
</organism>
<reference evidence="1 2" key="1">
    <citation type="submission" date="2020-08" db="EMBL/GenBank/DDBJ databases">
        <title>novel species in genus Nocardioides.</title>
        <authorList>
            <person name="Zhang G."/>
        </authorList>
    </citation>
    <scope>NUCLEOTIDE SEQUENCE [LARGE SCALE GENOMIC DNA]</scope>
    <source>
        <strain evidence="1 2">SC8A-24</strain>
    </source>
</reference>
<sequence length="92" mass="9771">MRVRVTAAAVNPTDTIVREGWRYDADRSADGVDVLADGAVLDEKALPAVKDGGTVATVRGYQGDGQRDLRVHAVWVRDVAGGVRGRLVLGLT</sequence>
<dbReference type="EMBL" id="JACMYC010000004">
    <property type="protein sequence ID" value="MBC2960209.1"/>
    <property type="molecule type" value="Genomic_DNA"/>
</dbReference>
<dbReference type="RefSeq" id="WP_222130423.1">
    <property type="nucleotide sequence ID" value="NZ_JACMYC010000004.1"/>
</dbReference>
<evidence type="ECO:0008006" key="3">
    <source>
        <dbReference type="Google" id="ProtNLM"/>
    </source>
</evidence>
<accession>A0ABR6U700</accession>
<evidence type="ECO:0000313" key="2">
    <source>
        <dbReference type="Proteomes" id="UP000604001"/>
    </source>
</evidence>
<protein>
    <recommendedName>
        <fullName evidence="3">Alcohol dehydrogenase catalytic domain-containing protein</fullName>
    </recommendedName>
</protein>
<comment type="caution">
    <text evidence="1">The sequence shown here is derived from an EMBL/GenBank/DDBJ whole genome shotgun (WGS) entry which is preliminary data.</text>
</comment>
<name>A0ABR6U700_9ACTN</name>
<evidence type="ECO:0000313" key="1">
    <source>
        <dbReference type="EMBL" id="MBC2960209.1"/>
    </source>
</evidence>
<proteinExistence type="predicted"/>
<gene>
    <name evidence="1" type="ORF">H7344_07880</name>
</gene>
<keyword evidence="2" id="KW-1185">Reference proteome</keyword>